<dbReference type="GO" id="GO:0046872">
    <property type="term" value="F:metal ion binding"/>
    <property type="evidence" value="ECO:0007669"/>
    <property type="project" value="UniProtKB-KW"/>
</dbReference>
<accession>A0A240EMG3</accession>
<dbReference type="Proteomes" id="UP000219336">
    <property type="component" value="Unassembled WGS sequence"/>
</dbReference>
<evidence type="ECO:0000256" key="7">
    <source>
        <dbReference type="ARBA" id="ARBA00022723"/>
    </source>
</evidence>
<comment type="similarity">
    <text evidence="4">Belongs to the FAN1 family.</text>
</comment>
<evidence type="ECO:0000256" key="2">
    <source>
        <dbReference type="ARBA" id="ARBA00001936"/>
    </source>
</evidence>
<protein>
    <recommendedName>
        <fullName evidence="5">phosphodiesterase I</fullName>
        <ecNumber evidence="5">3.1.4.1</ecNumber>
    </recommendedName>
</protein>
<dbReference type="PANTHER" id="PTHR15749:SF4">
    <property type="entry name" value="FANCONI-ASSOCIATED NUCLEASE 1"/>
    <property type="match status" value="1"/>
</dbReference>
<keyword evidence="13" id="KW-1185">Reference proteome</keyword>
<keyword evidence="8" id="KW-0378">Hydrolase</keyword>
<keyword evidence="6" id="KW-0540">Nuclease</keyword>
<evidence type="ECO:0000256" key="6">
    <source>
        <dbReference type="ARBA" id="ARBA00022722"/>
    </source>
</evidence>
<comment type="catalytic activity">
    <reaction evidence="1">
        <text>Hydrolytically removes 5'-nucleotides successively from the 3'-hydroxy termini of 3'-hydroxy-terminated oligonucleotides.</text>
        <dbReference type="EC" id="3.1.4.1"/>
    </reaction>
</comment>
<dbReference type="InterPro" id="IPR011856">
    <property type="entry name" value="tRNA_endonuc-like_dom_sf"/>
</dbReference>
<dbReference type="GO" id="GO:0003676">
    <property type="term" value="F:nucleic acid binding"/>
    <property type="evidence" value="ECO:0007669"/>
    <property type="project" value="InterPro"/>
</dbReference>
<evidence type="ECO:0000256" key="1">
    <source>
        <dbReference type="ARBA" id="ARBA00000983"/>
    </source>
</evidence>
<dbReference type="Pfam" id="PF21315">
    <property type="entry name" value="FAN1_HTH"/>
    <property type="match status" value="1"/>
</dbReference>
<organism evidence="12 13">
    <name type="scientific">Vibrio thalassae</name>
    <dbReference type="NCBI Taxonomy" id="1243014"/>
    <lineage>
        <taxon>Bacteria</taxon>
        <taxon>Pseudomonadati</taxon>
        <taxon>Pseudomonadota</taxon>
        <taxon>Gammaproteobacteria</taxon>
        <taxon>Vibrionales</taxon>
        <taxon>Vibrionaceae</taxon>
        <taxon>Vibrio</taxon>
    </lineage>
</organism>
<evidence type="ECO:0000313" key="13">
    <source>
        <dbReference type="Proteomes" id="UP000219336"/>
    </source>
</evidence>
<evidence type="ECO:0000259" key="11">
    <source>
        <dbReference type="SMART" id="SM00990"/>
    </source>
</evidence>
<dbReference type="InterPro" id="IPR049125">
    <property type="entry name" value="FAN1-like_WH"/>
</dbReference>
<dbReference type="GO" id="GO:0036297">
    <property type="term" value="P:interstrand cross-link repair"/>
    <property type="evidence" value="ECO:0007669"/>
    <property type="project" value="InterPro"/>
</dbReference>
<keyword evidence="10" id="KW-0464">Manganese</keyword>
<dbReference type="PANTHER" id="PTHR15749">
    <property type="entry name" value="FANCONI-ASSOCIATED NUCLEASE 1"/>
    <property type="match status" value="1"/>
</dbReference>
<keyword evidence="9" id="KW-0460">Magnesium</keyword>
<evidence type="ECO:0000256" key="4">
    <source>
        <dbReference type="ARBA" id="ARBA00005533"/>
    </source>
</evidence>
<reference evidence="13" key="1">
    <citation type="submission" date="2016-06" db="EMBL/GenBank/DDBJ databases">
        <authorList>
            <person name="Rodrigo-Torres L."/>
            <person name="Arahal R.D."/>
            <person name="Lucena T."/>
        </authorList>
    </citation>
    <scope>NUCLEOTIDE SEQUENCE [LARGE SCALE GENOMIC DNA]</scope>
    <source>
        <strain evidence="13">CECT8203</strain>
    </source>
</reference>
<dbReference type="EC" id="3.1.4.1" evidence="5"/>
<comment type="cofactor">
    <cofactor evidence="3">
        <name>Mg(2+)</name>
        <dbReference type="ChEBI" id="CHEBI:18420"/>
    </cofactor>
</comment>
<evidence type="ECO:0000313" key="12">
    <source>
        <dbReference type="EMBL" id="SNX49453.1"/>
    </source>
</evidence>
<dbReference type="RefSeq" id="WP_096994509.1">
    <property type="nucleotide sequence ID" value="NZ_JBHSII010000009.1"/>
</dbReference>
<evidence type="ECO:0000256" key="10">
    <source>
        <dbReference type="ARBA" id="ARBA00023211"/>
    </source>
</evidence>
<dbReference type="Pfam" id="PF08774">
    <property type="entry name" value="VRR_NUC"/>
    <property type="match status" value="1"/>
</dbReference>
<proteinExistence type="inferred from homology"/>
<name>A0A240EMG3_9VIBR</name>
<dbReference type="AlphaFoldDB" id="A0A240EMG3"/>
<evidence type="ECO:0000256" key="8">
    <source>
        <dbReference type="ARBA" id="ARBA00022801"/>
    </source>
</evidence>
<keyword evidence="7" id="KW-0479">Metal-binding</keyword>
<feature type="domain" description="VRR-NUC" evidence="11">
    <location>
        <begin position="432"/>
        <end position="537"/>
    </location>
</feature>
<dbReference type="Gene3D" id="3.40.1350.10">
    <property type="match status" value="1"/>
</dbReference>
<dbReference type="GO" id="GO:0004528">
    <property type="term" value="F:phosphodiesterase I activity"/>
    <property type="evidence" value="ECO:0007669"/>
    <property type="project" value="UniProtKB-EC"/>
</dbReference>
<dbReference type="InterPro" id="IPR014883">
    <property type="entry name" value="VRR_NUC"/>
</dbReference>
<evidence type="ECO:0000256" key="9">
    <source>
        <dbReference type="ARBA" id="ARBA00022842"/>
    </source>
</evidence>
<evidence type="ECO:0000256" key="5">
    <source>
        <dbReference type="ARBA" id="ARBA00012029"/>
    </source>
</evidence>
<comment type="cofactor">
    <cofactor evidence="2">
        <name>Mn(2+)</name>
        <dbReference type="ChEBI" id="CHEBI:29035"/>
    </cofactor>
</comment>
<evidence type="ECO:0000256" key="3">
    <source>
        <dbReference type="ARBA" id="ARBA00001946"/>
    </source>
</evidence>
<dbReference type="InterPro" id="IPR033315">
    <property type="entry name" value="Fan1-like"/>
</dbReference>
<dbReference type="SMART" id="SM00990">
    <property type="entry name" value="VRR_NUC"/>
    <property type="match status" value="1"/>
</dbReference>
<dbReference type="EMBL" id="OANU01000062">
    <property type="protein sequence ID" value="SNX49453.1"/>
    <property type="molecule type" value="Genomic_DNA"/>
</dbReference>
<sequence>MTVFSPPILSPTYYQDNFLRLLTHVETIYSDLLDEGEHHWIETFYTLSDDAQCLLIRLLTRKGVWFRDDKLKYAEISALDLSIAELADKGFITTCAPDRSYELADALLSKPEILNLFSGLKRTATKPDLIKQLRQEQPNDVPPLPFGVMRLLNDQILPLLCLLFFGNRHQDFAQFVLENLGIHKFENYEVSKATRLFNSRAEIDSSITLIQVINEYAELDTSNLELVKQLSSQIPNVIGPYATRQYQKFANVIARDLERLKEYTSALELFQTSELPPSRERQARILLNQKRHGEADVVVKSMLLHPISIDEQEVALRLEAKLNRALHGPRSHNSKVSFPERRLCIDLSGQRVELAVLNQLSNMGWHAFYLENHFLNTLFGMVFWDIIFAPIEGAFINPFQRQPLDLYYSTFIKKRERAIKQRLIEVEHVGIRPYFKILDAKQNTQNPFIAWDLVDRQWLDCAARVIDKKLIAELFAVMLSDLKAFRSGMPDLIAFRETEWLWCEVKGPGDKLQPNQKRWFKEMERLQINHEVCYVNQS</sequence>
<gene>
    <name evidence="12" type="ORF">VTH8203_03101</name>
</gene>